<dbReference type="Proteomes" id="UP000782843">
    <property type="component" value="Unassembled WGS sequence"/>
</dbReference>
<dbReference type="Pfam" id="PF14072">
    <property type="entry name" value="DndB"/>
    <property type="match status" value="1"/>
</dbReference>
<dbReference type="CDD" id="cd16413">
    <property type="entry name" value="DGQHR_domain"/>
    <property type="match status" value="1"/>
</dbReference>
<evidence type="ECO:0000313" key="1">
    <source>
        <dbReference type="EMBL" id="MCA9382713.1"/>
    </source>
</evidence>
<dbReference type="InterPro" id="IPR017642">
    <property type="entry name" value="DNA_S_mod_DndB"/>
</dbReference>
<evidence type="ECO:0000313" key="2">
    <source>
        <dbReference type="Proteomes" id="UP000782843"/>
    </source>
</evidence>
<organism evidence="1 2">
    <name type="scientific">Candidatus Dojkabacteria bacterium</name>
    <dbReference type="NCBI Taxonomy" id="2099670"/>
    <lineage>
        <taxon>Bacteria</taxon>
        <taxon>Candidatus Dojkabacteria</taxon>
    </lineage>
</organism>
<dbReference type="EMBL" id="JAGQLG010000221">
    <property type="protein sequence ID" value="MCA9382713.1"/>
    <property type="molecule type" value="Genomic_DNA"/>
</dbReference>
<dbReference type="AlphaFoldDB" id="A0A955L4W8"/>
<accession>A0A955L4W8</accession>
<reference evidence="1" key="1">
    <citation type="submission" date="2020-04" db="EMBL/GenBank/DDBJ databases">
        <authorList>
            <person name="Zhang T."/>
        </authorList>
    </citation>
    <scope>NUCLEOTIDE SEQUENCE</scope>
    <source>
        <strain evidence="1">HKST-UBA10</strain>
    </source>
</reference>
<name>A0A955L4W8_9BACT</name>
<reference evidence="1" key="2">
    <citation type="journal article" date="2021" name="Microbiome">
        <title>Successional dynamics and alternative stable states in a saline activated sludge microbial community over 9 years.</title>
        <authorList>
            <person name="Wang Y."/>
            <person name="Ye J."/>
            <person name="Ju F."/>
            <person name="Liu L."/>
            <person name="Boyd J.A."/>
            <person name="Deng Y."/>
            <person name="Parks D.H."/>
            <person name="Jiang X."/>
            <person name="Yin X."/>
            <person name="Woodcroft B.J."/>
            <person name="Tyson G.W."/>
            <person name="Hugenholtz P."/>
            <person name="Polz M.F."/>
            <person name="Zhang T."/>
        </authorList>
    </citation>
    <scope>NUCLEOTIDE SEQUENCE</scope>
    <source>
        <strain evidence="1">HKST-UBA10</strain>
    </source>
</reference>
<dbReference type="NCBIfam" id="TIGR03187">
    <property type="entry name" value="DGQHR"/>
    <property type="match status" value="1"/>
</dbReference>
<protein>
    <submittedName>
        <fullName evidence="1">DGQHR domain-containing protein</fullName>
    </submittedName>
</protein>
<sequence length="787" mass="91885">MPFLQPHQSASIKSKLTSDLSTLGKLYKAKKSEYLTQNVNINLVEDLLELGWEEFGNHLKTKARLRKLKSHSIRFEDEVWCQFYELGYRTMNFDENFILPFGKHPEETKQIDVVAIDEETVFLIECRSSEILKKAPSWKDELESLSLRISGFKKSMDQLLGQGKKLKYIFATRNFRTNEDNSDLLRLARTNSYYYNDNTYQYINGLIRNYKSAAKYQFLGLVFKNQLINTDKVELPCIRGDMGGKAYYMFSIEPQTLLKMSFILHRTRANESEMPTYQRLLVPNRLKGITKFIDSGGYFPNSIIVNFITKKHKIVFLPHSKTKSTSAKTGTLLLPHAYAIAYIIDGQHRLYGYANSKYVKNNTIPVVAFTDLNSVEQLEIFMDINQNQKAVSPSLRLTLEEDLFWDSDRADQRLKALRSSIIQNLCNSLSSPLYNKIAVGEDSGDLSFKPFASALNKSGLIPTARGNNYHINTAQYSLYNIGRQNHNSEMELAKKRVVTLVSKCYEFVEENYPSIYNRDQSFIMSNRGTFAFICFIGSINQFISERHDLVPNTKIEDRFIFMKPYVSALLEGLNSLTKEEEDSTLSIYGSGADVRWFRSFQLIVNSKFPDYEPPELIDWKERQDEELQNEGRKYGVSIERYMKNTVISNMKILYKEDWELEINSIKRECLKRAEEENEKNYKEGLRKDRAIWTDMFTIMDYKKIISDYWTKMPNDKNIDFTNFQDTFTVDLGEGTKSKSDAMRWISYFNSYRNLWAHEGTKQKRLNRTEVDFLRKVYQFFYKGTDDK</sequence>
<proteinExistence type="predicted"/>
<dbReference type="InterPro" id="IPR017601">
    <property type="entry name" value="DGQHR-contain_dom"/>
</dbReference>
<comment type="caution">
    <text evidence="1">The sequence shown here is derived from an EMBL/GenBank/DDBJ whole genome shotgun (WGS) entry which is preliminary data.</text>
</comment>
<gene>
    <name evidence="1" type="ORF">KC660_04905</name>
</gene>